<reference evidence="2 3" key="1">
    <citation type="submission" date="2023-03" db="EMBL/GenBank/DDBJ databases">
        <title>Genome sequence of Lichtheimia ornata CBS 291.66.</title>
        <authorList>
            <person name="Mohabir J.T."/>
            <person name="Shea T.P."/>
            <person name="Kurbessoian T."/>
            <person name="Berby B."/>
            <person name="Fontaine J."/>
            <person name="Livny J."/>
            <person name="Gnirke A."/>
            <person name="Stajich J.E."/>
            <person name="Cuomo C.A."/>
        </authorList>
    </citation>
    <scope>NUCLEOTIDE SEQUENCE [LARGE SCALE GENOMIC DNA]</scope>
    <source>
        <strain evidence="2">CBS 291.66</strain>
    </source>
</reference>
<feature type="region of interest" description="Disordered" evidence="1">
    <location>
        <begin position="1"/>
        <end position="33"/>
    </location>
</feature>
<accession>A0AAD7XZU9</accession>
<keyword evidence="3" id="KW-1185">Reference proteome</keyword>
<comment type="caution">
    <text evidence="2">The sequence shown here is derived from an EMBL/GenBank/DDBJ whole genome shotgun (WGS) entry which is preliminary data.</text>
</comment>
<dbReference type="AlphaFoldDB" id="A0AAD7XZU9"/>
<protein>
    <submittedName>
        <fullName evidence="2">Uncharacterized protein</fullName>
    </submittedName>
</protein>
<organism evidence="2 3">
    <name type="scientific">Lichtheimia ornata</name>
    <dbReference type="NCBI Taxonomy" id="688661"/>
    <lineage>
        <taxon>Eukaryota</taxon>
        <taxon>Fungi</taxon>
        <taxon>Fungi incertae sedis</taxon>
        <taxon>Mucoromycota</taxon>
        <taxon>Mucoromycotina</taxon>
        <taxon>Mucoromycetes</taxon>
        <taxon>Mucorales</taxon>
        <taxon>Lichtheimiaceae</taxon>
        <taxon>Lichtheimia</taxon>
    </lineage>
</organism>
<evidence type="ECO:0000313" key="3">
    <source>
        <dbReference type="Proteomes" id="UP001234581"/>
    </source>
</evidence>
<name>A0AAD7XZU9_9FUNG</name>
<evidence type="ECO:0000313" key="2">
    <source>
        <dbReference type="EMBL" id="KAJ8659018.1"/>
    </source>
</evidence>
<dbReference type="EMBL" id="JARTCD010000021">
    <property type="protein sequence ID" value="KAJ8659018.1"/>
    <property type="molecule type" value="Genomic_DNA"/>
</dbReference>
<dbReference type="Proteomes" id="UP001234581">
    <property type="component" value="Unassembled WGS sequence"/>
</dbReference>
<dbReference type="GeneID" id="83212813"/>
<proteinExistence type="predicted"/>
<sequence length="187" mass="21383">MSEMVKLAGTVEDANKMSRASDQSKPWAEAKEKDKGKEKALYCRIHKQGDHDTDHCYSVVKLANSKHGVQQQPKRNRLCDFCHEVPYRKGHSCTPMLEYNARKDAEAKQQHKKIMARFAALKYLGKEHNEIDVDELMGSSSKQCKNDIWVRATQKEKTDECLLIPIMIQNIEIMALLDTGCTPFPCQ</sequence>
<dbReference type="RefSeq" id="XP_058343931.1">
    <property type="nucleotide sequence ID" value="XM_058485445.1"/>
</dbReference>
<evidence type="ECO:0000256" key="1">
    <source>
        <dbReference type="SAM" id="MobiDB-lite"/>
    </source>
</evidence>
<gene>
    <name evidence="2" type="ORF">O0I10_005400</name>
</gene>